<protein>
    <submittedName>
        <fullName evidence="1">Uncharacterized protein</fullName>
    </submittedName>
</protein>
<dbReference type="Proteomes" id="UP000692954">
    <property type="component" value="Unassembled WGS sequence"/>
</dbReference>
<evidence type="ECO:0000313" key="2">
    <source>
        <dbReference type="Proteomes" id="UP000692954"/>
    </source>
</evidence>
<name>A0A8S1QZC8_9CILI</name>
<keyword evidence="2" id="KW-1185">Reference proteome</keyword>
<comment type="caution">
    <text evidence="1">The sequence shown here is derived from an EMBL/GenBank/DDBJ whole genome shotgun (WGS) entry which is preliminary data.</text>
</comment>
<gene>
    <name evidence="1" type="ORF">PSON_ATCC_30995.1.T1280071</name>
</gene>
<evidence type="ECO:0000313" key="1">
    <source>
        <dbReference type="EMBL" id="CAD8120819.1"/>
    </source>
</evidence>
<dbReference type="AlphaFoldDB" id="A0A8S1QZC8"/>
<organism evidence="1 2">
    <name type="scientific">Paramecium sonneborni</name>
    <dbReference type="NCBI Taxonomy" id="65129"/>
    <lineage>
        <taxon>Eukaryota</taxon>
        <taxon>Sar</taxon>
        <taxon>Alveolata</taxon>
        <taxon>Ciliophora</taxon>
        <taxon>Intramacronucleata</taxon>
        <taxon>Oligohymenophorea</taxon>
        <taxon>Peniculida</taxon>
        <taxon>Parameciidae</taxon>
        <taxon>Paramecium</taxon>
    </lineage>
</organism>
<reference evidence="1" key="1">
    <citation type="submission" date="2021-01" db="EMBL/GenBank/DDBJ databases">
        <authorList>
            <consortium name="Genoscope - CEA"/>
            <person name="William W."/>
        </authorList>
    </citation>
    <scope>NUCLEOTIDE SEQUENCE</scope>
</reference>
<proteinExistence type="predicted"/>
<dbReference type="EMBL" id="CAJJDN010000128">
    <property type="protein sequence ID" value="CAD8120819.1"/>
    <property type="molecule type" value="Genomic_DNA"/>
</dbReference>
<accession>A0A8S1QZC8</accession>
<sequence>MLLNKGIYKHQYCLSHHSNPDPIKIIFHFEESQPISPLIKMPFQKIQWLQTKFPSIKNKNQNNQPQTQKQKVNLKKYHSKMPTQVQSTPTSPFTIILRTNNRSPIEFDNSNTKTVRYEQFQHKQYLVNKYLAPRKLGLHKEANLFKFGIYK</sequence>